<dbReference type="InterPro" id="IPR011042">
    <property type="entry name" value="6-blade_b-propeller_TolB-like"/>
</dbReference>
<accession>A0A6S6WPT7</accession>
<keyword evidence="1" id="KW-0732">Signal</keyword>
<dbReference type="Proteomes" id="UP000481517">
    <property type="component" value="Unassembled WGS sequence"/>
</dbReference>
<organism evidence="3 4">
    <name type="scientific">Pseudidiomarina piscicola</name>
    <dbReference type="NCBI Taxonomy" id="2614830"/>
    <lineage>
        <taxon>Bacteria</taxon>
        <taxon>Pseudomonadati</taxon>
        <taxon>Pseudomonadota</taxon>
        <taxon>Gammaproteobacteria</taxon>
        <taxon>Alteromonadales</taxon>
        <taxon>Idiomarinaceae</taxon>
        <taxon>Pseudidiomarina</taxon>
    </lineage>
</organism>
<dbReference type="EMBL" id="CADCXY010000002">
    <property type="protein sequence ID" value="CAB0150919.1"/>
    <property type="molecule type" value="Genomic_DNA"/>
</dbReference>
<evidence type="ECO:0000256" key="1">
    <source>
        <dbReference type="SAM" id="SignalP"/>
    </source>
</evidence>
<keyword evidence="4" id="KW-1185">Reference proteome</keyword>
<sequence length="385" mass="41716">MLHTFFKLSTVALFCSTAVAGAALTNAYAAEAQTERHTVEVTTVADGLNFPWGMAFLPTGEALITEKSGSLRRVGLDGVISNAISGVPDVVYKSQGGLLDVAIDPDFGENSWVYLSYSEADPAGGKGNSTAVARGKLVGNNLQDVEVIFRGAPKYESGAHFGSRLAFSPEGYLFITLGDRYSAMDDAQTLDNHHGKVVRIWPDGSIPEDNPFVGQEGALPEIWSYGHRNVQGAAIHPQTGALWTVEHGPKGGDEINIPVAGHNYGWPLATYGIDYDGSIISDKTHVEGTVQPHYYWLPSIATSNMIFYTGNEFPAWQGDLLVGALKASKVARLDLEGKRVMHEEALFEQVVEQRIRDIEQGPDGAIYLLTDDRNGKFIRISNADD</sequence>
<dbReference type="Gene3D" id="2.120.10.30">
    <property type="entry name" value="TolB, C-terminal domain"/>
    <property type="match status" value="1"/>
</dbReference>
<evidence type="ECO:0000313" key="4">
    <source>
        <dbReference type="Proteomes" id="UP000481517"/>
    </source>
</evidence>
<feature type="chain" id="PRO_5028905837" evidence="1">
    <location>
        <begin position="23"/>
        <end position="385"/>
    </location>
</feature>
<keyword evidence="3" id="KW-0560">Oxidoreductase</keyword>
<gene>
    <name evidence="3" type="primary">yliI_2</name>
    <name evidence="3" type="ORF">PSI9734_01358</name>
</gene>
<dbReference type="SUPFAM" id="SSF50952">
    <property type="entry name" value="Soluble quinoprotein glucose dehydrogenase"/>
    <property type="match status" value="1"/>
</dbReference>
<dbReference type="GO" id="GO:0016491">
    <property type="term" value="F:oxidoreductase activity"/>
    <property type="evidence" value="ECO:0007669"/>
    <property type="project" value="UniProtKB-KW"/>
</dbReference>
<dbReference type="InterPro" id="IPR011041">
    <property type="entry name" value="Quinoprot_gluc/sorb_DH_b-prop"/>
</dbReference>
<dbReference type="AlphaFoldDB" id="A0A6S6WPT7"/>
<evidence type="ECO:0000313" key="3">
    <source>
        <dbReference type="EMBL" id="CAB0150919.1"/>
    </source>
</evidence>
<feature type="domain" description="Glucose/Sorbosone dehydrogenase" evidence="2">
    <location>
        <begin position="48"/>
        <end position="379"/>
    </location>
</feature>
<feature type="signal peptide" evidence="1">
    <location>
        <begin position="1"/>
        <end position="22"/>
    </location>
</feature>
<proteinExistence type="predicted"/>
<dbReference type="PANTHER" id="PTHR19328:SF75">
    <property type="entry name" value="ALDOSE SUGAR DEHYDROGENASE YLII"/>
    <property type="match status" value="1"/>
</dbReference>
<dbReference type="InterPro" id="IPR012938">
    <property type="entry name" value="Glc/Sorbosone_DH"/>
</dbReference>
<dbReference type="EC" id="1.1.5.-" evidence="3"/>
<dbReference type="PANTHER" id="PTHR19328">
    <property type="entry name" value="HEDGEHOG-INTERACTING PROTEIN"/>
    <property type="match status" value="1"/>
</dbReference>
<evidence type="ECO:0000259" key="2">
    <source>
        <dbReference type="Pfam" id="PF07995"/>
    </source>
</evidence>
<protein>
    <submittedName>
        <fullName evidence="3">Aldose sugar dehydrogenase YliI</fullName>
        <ecNumber evidence="3">1.1.5.-</ecNumber>
    </submittedName>
</protein>
<name>A0A6S6WPT7_9GAMM</name>
<dbReference type="Pfam" id="PF07995">
    <property type="entry name" value="GSDH"/>
    <property type="match status" value="1"/>
</dbReference>
<reference evidence="3 4" key="1">
    <citation type="submission" date="2020-02" db="EMBL/GenBank/DDBJ databases">
        <authorList>
            <person name="Rodrigo-Torres L."/>
            <person name="Arahal R. D."/>
            <person name="Lucena T."/>
        </authorList>
    </citation>
    <scope>NUCLEOTIDE SEQUENCE [LARGE SCALE GENOMIC DNA]</scope>
    <source>
        <strain evidence="3 4">CECT 9734</strain>
    </source>
</reference>